<feature type="region of interest" description="Disordered" evidence="2">
    <location>
        <begin position="1047"/>
        <end position="1085"/>
    </location>
</feature>
<feature type="compositionally biased region" description="Pro residues" evidence="2">
    <location>
        <begin position="797"/>
        <end position="812"/>
    </location>
</feature>
<evidence type="ECO:0000259" key="3">
    <source>
        <dbReference type="PROSITE" id="PS50157"/>
    </source>
</evidence>
<evidence type="ECO:0000256" key="2">
    <source>
        <dbReference type="SAM" id="MobiDB-lite"/>
    </source>
</evidence>
<dbReference type="GO" id="GO:0000977">
    <property type="term" value="F:RNA polymerase II transcription regulatory region sequence-specific DNA binding"/>
    <property type="evidence" value="ECO:0007669"/>
    <property type="project" value="TreeGrafter"/>
</dbReference>
<dbReference type="GO" id="GO:0008270">
    <property type="term" value="F:zinc ion binding"/>
    <property type="evidence" value="ECO:0007669"/>
    <property type="project" value="UniProtKB-KW"/>
</dbReference>
<dbReference type="GO" id="GO:0045664">
    <property type="term" value="P:regulation of neuron differentiation"/>
    <property type="evidence" value="ECO:0007669"/>
    <property type="project" value="TreeGrafter"/>
</dbReference>
<reference evidence="5" key="1">
    <citation type="submission" date="2025-08" db="UniProtKB">
        <authorList>
            <consortium name="RefSeq"/>
        </authorList>
    </citation>
    <scope>IDENTIFICATION</scope>
    <source>
        <tissue evidence="5">Total insect</tissue>
    </source>
</reference>
<proteinExistence type="predicted"/>
<protein>
    <submittedName>
        <fullName evidence="5">Zinc finger protein castor homolog 1</fullName>
    </submittedName>
</protein>
<dbReference type="SMART" id="SM00355">
    <property type="entry name" value="ZnF_C2H2"/>
    <property type="match status" value="11"/>
</dbReference>
<feature type="domain" description="C2H2-type" evidence="3">
    <location>
        <begin position="1278"/>
        <end position="1307"/>
    </location>
</feature>
<feature type="region of interest" description="Disordered" evidence="2">
    <location>
        <begin position="765"/>
        <end position="822"/>
    </location>
</feature>
<keyword evidence="1" id="KW-0862">Zinc</keyword>
<feature type="domain" description="C2H2-type" evidence="3">
    <location>
        <begin position="712"/>
        <end position="741"/>
    </location>
</feature>
<dbReference type="GO" id="GO:0045944">
    <property type="term" value="P:positive regulation of transcription by RNA polymerase II"/>
    <property type="evidence" value="ECO:0007669"/>
    <property type="project" value="TreeGrafter"/>
</dbReference>
<feature type="domain" description="C2H2-type" evidence="3">
    <location>
        <begin position="103"/>
        <end position="132"/>
    </location>
</feature>
<dbReference type="PANTHER" id="PTHR12451:SF0">
    <property type="entry name" value="ZINC FINGER PROTEIN CASTOR HOMOLOG 1"/>
    <property type="match status" value="1"/>
</dbReference>
<dbReference type="KEGG" id="tpal:117643316"/>
<feature type="region of interest" description="Disordered" evidence="2">
    <location>
        <begin position="557"/>
        <end position="619"/>
    </location>
</feature>
<feature type="domain" description="C2H2-type" evidence="3">
    <location>
        <begin position="1025"/>
        <end position="1048"/>
    </location>
</feature>
<evidence type="ECO:0000313" key="5">
    <source>
        <dbReference type="RefSeq" id="XP_034238042.1"/>
    </source>
</evidence>
<keyword evidence="4" id="KW-1185">Reference proteome</keyword>
<dbReference type="PROSITE" id="PS00028">
    <property type="entry name" value="ZINC_FINGER_C2H2_1"/>
    <property type="match status" value="9"/>
</dbReference>
<feature type="domain" description="C2H2-type" evidence="3">
    <location>
        <begin position="44"/>
        <end position="73"/>
    </location>
</feature>
<dbReference type="GO" id="GO:0005634">
    <property type="term" value="C:nucleus"/>
    <property type="evidence" value="ECO:0007669"/>
    <property type="project" value="TreeGrafter"/>
</dbReference>
<keyword evidence="1" id="KW-0863">Zinc-finger</keyword>
<organism evidence="5">
    <name type="scientific">Thrips palmi</name>
    <name type="common">Melon thrips</name>
    <dbReference type="NCBI Taxonomy" id="161013"/>
    <lineage>
        <taxon>Eukaryota</taxon>
        <taxon>Metazoa</taxon>
        <taxon>Ecdysozoa</taxon>
        <taxon>Arthropoda</taxon>
        <taxon>Hexapoda</taxon>
        <taxon>Insecta</taxon>
        <taxon>Pterygota</taxon>
        <taxon>Neoptera</taxon>
        <taxon>Paraneoptera</taxon>
        <taxon>Thysanoptera</taxon>
        <taxon>Terebrantia</taxon>
        <taxon>Thripoidea</taxon>
        <taxon>Thripidae</taxon>
        <taxon>Thrips</taxon>
    </lineage>
</organism>
<dbReference type="GeneID" id="117643316"/>
<dbReference type="CTD" id="44018"/>
<dbReference type="RefSeq" id="XP_034238042.1">
    <property type="nucleotide sequence ID" value="XM_034382151.1"/>
</dbReference>
<feature type="region of interest" description="Disordered" evidence="2">
    <location>
        <begin position="956"/>
        <end position="995"/>
    </location>
</feature>
<feature type="region of interest" description="Disordered" evidence="2">
    <location>
        <begin position="850"/>
        <end position="911"/>
    </location>
</feature>
<evidence type="ECO:0000313" key="4">
    <source>
        <dbReference type="Proteomes" id="UP000515158"/>
    </source>
</evidence>
<accession>A0A6P8YV97</accession>
<keyword evidence="1" id="KW-0479">Metal-binding</keyword>
<sequence>MIRHFKWHKKRAESLAHGFMRYSPNDDCSDRYRDCSHNRKQTHYHCIKENCDKVYISTSDVQMHANYHRKDSAIIQEGFQRYRATEECRTEYCVFFGQRTTHFHCRREGCKYTFKNKADMEKHKTYHIKDEQLTRDGFKKFMKQDPCPFEGCRFSGNCNHIHCIRSGCSYVLHSSGQLFSHKRKHERKDSELAYRKYKLAQSMMKSLVDGQAFADQFSAVEDVGALQSLMAGLGGQPAAPQPPPTHGADPADGGRRSLSPGQSQGGPNHAAPPPHPLLALQQHMPFRLGLDMLPPPYMLEGASSTPGDAPTDLTRSSPTLAGDIQASWHTPQAAPSAPQPPSQSPQQAQAQSLPDEALWQRVSWRFSPCTAERCGQAQGLVEVVPGVPGRGEHWHCRAEGCAMVLRAREGVLEHARNHDAQDQISEAHYVTVGGNTRASPSAGDGKCHCDQDCPYQDKEKHYHCTWDNCREIILPSDKPFRRLDHYKMHEYSRKLSQSRDPLTTMHLASSIDAMFRRKRGRPPKNRVIEVWNDYMSGAPGSSMPDTPQAIFTSFKLPKPSANAPAAPPPRPSPLQLQLQQQQPAPPPQGQQGLFGTAGSPPALNPAAATADDDAGQRASSPNTLELLQEGFMLFEQGEGSRCGDALCSLSGRRHFHCKQPRCFYATDREDVLLMHARDFHDNIDILPGFVFFDRSIDCRLPGCPSNRANRHFHCSRPACGYSFVRYSNMAQHEAKHRGEANNNNQDSDKPVADVLVLGMSAAMGTPHREMSPVGSGAGTMSPLAGTGGSTGSSHPGTPSPAPGTPRSRPPSTPQHLADQSRTTVVRASGTFYPLSALSCGSGGAIGGGSGSRPLAPLAPGTPSGASSAPAGGATGATLPKSSPSLPLSPTTPFPSVPPFSPVPGAALPTTPAMPERRHHFVADIVKTEPDANAAANAMAGSHSLARLLQHHAEAGAGHAGNAGNAMLPSPTASSASTASTPAATASQAAHPATLPEWMSPDRHVRYGPEQSCSRPFCKLKRKEHYHCNACNQAFSELERLRPHIAKHSTGALSPGTPLKREGAATPEDGNEDAGDQPSGTAMSGLPADHPAAMAMGGMTSQAAAQAAAMGGVALGLPPHAGMHGQVPSFAPHPFNAAMAAAVANQQLALMTSQGLPYLQHGMPAIYSSPSGLMFACTPSGFGAPHPLSANGLLDHRLDGVPGVGGVPGLHQHLALKRAMSPHILAGHQDMSPEAKKARIQNSMRILKDEPVPEGYIRFRFNEDCKYPHCGYREHQTHFHCMRQDCGYSFCDKTRFVQHTARHERLDTLMGGDFQQFRANVSCNRPDCVYTSTLGAMQNKASHFHCLKCEFVCTDTNKVVAHRRQHQKLDSIMAAGFEKFTPSQPCHSESCAHSGKQTHYHCLSCHYAVLGLSQMSAHKFRHMD</sequence>
<dbReference type="GO" id="GO:0000981">
    <property type="term" value="F:DNA-binding transcription factor activity, RNA polymerase II-specific"/>
    <property type="evidence" value="ECO:0007669"/>
    <property type="project" value="TreeGrafter"/>
</dbReference>
<feature type="region of interest" description="Disordered" evidence="2">
    <location>
        <begin position="297"/>
        <end position="354"/>
    </location>
</feature>
<dbReference type="PANTHER" id="PTHR12451">
    <property type="entry name" value="TRANSCRIPTION FACTOR CASTOR PROTEIN MING -RELATED"/>
    <property type="match status" value="1"/>
</dbReference>
<dbReference type="OrthoDB" id="10063916at2759"/>
<feature type="region of interest" description="Disordered" evidence="2">
    <location>
        <begin position="232"/>
        <end position="277"/>
    </location>
</feature>
<name>A0A6P8YV97_THRPL</name>
<feature type="compositionally biased region" description="Low complexity" evidence="2">
    <location>
        <begin position="851"/>
        <end position="888"/>
    </location>
</feature>
<feature type="compositionally biased region" description="Pro residues" evidence="2">
    <location>
        <begin position="889"/>
        <end position="901"/>
    </location>
</feature>
<dbReference type="InParanoid" id="A0A6P8YV97"/>
<evidence type="ECO:0000256" key="1">
    <source>
        <dbReference type="PROSITE-ProRule" id="PRU00042"/>
    </source>
</evidence>
<dbReference type="PROSITE" id="PS50157">
    <property type="entry name" value="ZINC_FINGER_C2H2_2"/>
    <property type="match status" value="5"/>
</dbReference>
<dbReference type="InterPro" id="IPR013087">
    <property type="entry name" value="Znf_C2H2_type"/>
</dbReference>
<feature type="compositionally biased region" description="Low complexity" evidence="2">
    <location>
        <begin position="956"/>
        <end position="993"/>
    </location>
</feature>
<dbReference type="Gene3D" id="3.30.160.60">
    <property type="entry name" value="Classic Zinc Finger"/>
    <property type="match status" value="1"/>
</dbReference>
<feature type="compositionally biased region" description="Low complexity" evidence="2">
    <location>
        <begin position="573"/>
        <end position="582"/>
    </location>
</feature>
<dbReference type="Proteomes" id="UP000515158">
    <property type="component" value="Unplaced"/>
</dbReference>
<gene>
    <name evidence="5" type="primary">LOC117643316</name>
</gene>
<dbReference type="InterPro" id="IPR040373">
    <property type="entry name" value="CASZ1"/>
</dbReference>